<accession>A0ABT0BN70</accession>
<sequence>MPIRPPALDDRGFNDLVSDMLRRVPAHTPEWTDLREGDPGRTLIDLFAWMGDTILYRANLIPERQRLAFLRLLGRPLRAAEPARGLVQVVIDDKAATDAVVLPRRHPVAKPVHFEFDSELVVLPVEGQAFVKRPPSDDERRGMGTLLSDLKELYGFSGDASPYVTTPVFAGGAARSGGFDIIANSIDNCLWFALLAPGPEEAVKQAVRHTLAGGDANRRMALSVGLAPFIEPAGTLEAVSSRSPIPHVWEISSSLGDGTSYLPLEVIEDGTEGLTQSGVTRLLLPGSDDFGAPSNDVLGFADAGVGDRPPRLDDPLLAARLVGWIRLRPQPSAGLSIWPVKWAGINSVGVTQRQSYGPRQIGTGTGLSGQELPLGETQIEAGSLILQVEQAEGLRTWRQVPDTAMAGPGELAYSLDSEAGTVRFGDGVNGAVPGVGRAIQAGYMRSGGGAAGNLPAGALKSTSAPPPAPRLKLIQPLPMTGGADAETIDVAERRIPAELRHAGRAVTRSDFVTLAGTTPGQAIGRVEVLERFKPQQRRSGLPGVVSVMVIPARQGIGQDMPRPDRPMLESVFRWLDPRRPVGTELYVIAPEYVPLGVSAAVELIDPSDRENVLAAVREAIRLHLWPLAPGGPAGQGWPLGRAVDDRLIETAIARVPGVRAIAPVRLFSLTNSGTWRPVTEDATGRAILPLRIWQLPDLASLAVGEGASAAEALNPATDTPGNGIAVPVVPELC</sequence>
<proteinExistence type="predicted"/>
<dbReference type="EMBL" id="JALHLG010000005">
    <property type="protein sequence ID" value="MCJ2186497.1"/>
    <property type="molecule type" value="Genomic_DNA"/>
</dbReference>
<dbReference type="RefSeq" id="WP_243918932.1">
    <property type="nucleotide sequence ID" value="NZ_JALHLG010000005.1"/>
</dbReference>
<dbReference type="InterPro" id="IPR011749">
    <property type="entry name" value="CHP02243"/>
</dbReference>
<dbReference type="Proteomes" id="UP001202281">
    <property type="component" value="Unassembled WGS sequence"/>
</dbReference>
<organism evidence="1 2">
    <name type="scientific">Novosphingobium beihaiensis</name>
    <dbReference type="NCBI Taxonomy" id="2930389"/>
    <lineage>
        <taxon>Bacteria</taxon>
        <taxon>Pseudomonadati</taxon>
        <taxon>Pseudomonadota</taxon>
        <taxon>Alphaproteobacteria</taxon>
        <taxon>Sphingomonadales</taxon>
        <taxon>Sphingomonadaceae</taxon>
        <taxon>Novosphingobium</taxon>
    </lineage>
</organism>
<dbReference type="NCBIfam" id="TIGR02243">
    <property type="entry name" value="putative baseplate assembly protein"/>
    <property type="match status" value="1"/>
</dbReference>
<name>A0ABT0BN70_9SPHN</name>
<evidence type="ECO:0000313" key="1">
    <source>
        <dbReference type="EMBL" id="MCJ2186497.1"/>
    </source>
</evidence>
<keyword evidence="2" id="KW-1185">Reference proteome</keyword>
<reference evidence="1 2" key="1">
    <citation type="submission" date="2022-04" db="EMBL/GenBank/DDBJ databases">
        <title>Identification of a novel bacterium isolated from mangrove sediments.</title>
        <authorList>
            <person name="Pan X."/>
        </authorList>
    </citation>
    <scope>NUCLEOTIDE SEQUENCE [LARGE SCALE GENOMIC DNA]</scope>
    <source>
        <strain evidence="1 2">B2638</strain>
    </source>
</reference>
<evidence type="ECO:0000313" key="2">
    <source>
        <dbReference type="Proteomes" id="UP001202281"/>
    </source>
</evidence>
<gene>
    <name evidence="1" type="ORF">MTR66_06685</name>
</gene>
<protein>
    <submittedName>
        <fullName evidence="1">Baseplate assembly protein</fullName>
    </submittedName>
</protein>
<comment type="caution">
    <text evidence="1">The sequence shown here is derived from an EMBL/GenBank/DDBJ whole genome shotgun (WGS) entry which is preliminary data.</text>
</comment>